<dbReference type="EMBL" id="AAYH02000042">
    <property type="protein sequence ID" value="EDO54372.1"/>
    <property type="molecule type" value="Genomic_DNA"/>
</dbReference>
<dbReference type="AlphaFoldDB" id="A0ABC9NCA5"/>
<comment type="caution">
    <text evidence="1">The sequence shown here is derived from an EMBL/GenBank/DDBJ whole genome shotgun (WGS) entry which is preliminary data.</text>
</comment>
<protein>
    <submittedName>
        <fullName evidence="1">Uncharacterized protein</fullName>
    </submittedName>
</protein>
<gene>
    <name evidence="1" type="ORF">BACUNI_01848</name>
</gene>
<evidence type="ECO:0000313" key="1">
    <source>
        <dbReference type="EMBL" id="EDO54372.1"/>
    </source>
</evidence>
<keyword evidence="2" id="KW-1185">Reference proteome</keyword>
<accession>A0ABC9NCA5</accession>
<evidence type="ECO:0000313" key="2">
    <source>
        <dbReference type="Proteomes" id="UP000004110"/>
    </source>
</evidence>
<reference evidence="1" key="2">
    <citation type="submission" date="2013-11" db="EMBL/GenBank/DDBJ databases">
        <title>Draft genome sequence of Bacteroides uniformis (ATCC 8492).</title>
        <authorList>
            <person name="Sudarsanam P."/>
            <person name="Ley R."/>
            <person name="Guruge J."/>
            <person name="Turnbaugh P.J."/>
            <person name="Mahowald M."/>
            <person name="Liep D."/>
            <person name="Gordon J."/>
        </authorList>
    </citation>
    <scope>NUCLEOTIDE SEQUENCE</scope>
    <source>
        <strain evidence="1">ATCC 8492</strain>
    </source>
</reference>
<reference evidence="1" key="1">
    <citation type="submission" date="2007-06" db="EMBL/GenBank/DDBJ databases">
        <authorList>
            <person name="Fulton L."/>
            <person name="Clifton S."/>
            <person name="Fulton B."/>
            <person name="Xu J."/>
            <person name="Minx P."/>
            <person name="Pepin K.H."/>
            <person name="Johnson M."/>
            <person name="Thiruvilangam P."/>
            <person name="Bhonagiri V."/>
            <person name="Nash W.E."/>
            <person name="Mardis E.R."/>
            <person name="Wilson R.K."/>
        </authorList>
    </citation>
    <scope>NUCLEOTIDE SEQUENCE [LARGE SCALE GENOMIC DNA]</scope>
    <source>
        <strain evidence="1">ATCC 8492</strain>
    </source>
</reference>
<dbReference type="Proteomes" id="UP000004110">
    <property type="component" value="Unassembled WGS sequence"/>
</dbReference>
<sequence>MPHVSVPNATCQRSECHTSARPKCGIYPREVWHFNPLSVAFQPAKCGISTPQAALKLKSASKKLSENY</sequence>
<name>A0ABC9NCA5_BACUC</name>
<proteinExistence type="predicted"/>
<organism evidence="1 2">
    <name type="scientific">Bacteroides uniformis (strain ATCC 8492 / DSM 6597 / CCUG 4942 / CIP 103695 / JCM 5828 / KCTC 5204 / NCTC 13054 / VPI 0061)</name>
    <dbReference type="NCBI Taxonomy" id="411479"/>
    <lineage>
        <taxon>Bacteria</taxon>
        <taxon>Pseudomonadati</taxon>
        <taxon>Bacteroidota</taxon>
        <taxon>Bacteroidia</taxon>
        <taxon>Bacteroidales</taxon>
        <taxon>Bacteroidaceae</taxon>
        <taxon>Bacteroides</taxon>
    </lineage>
</organism>